<dbReference type="Gene3D" id="3.80.10.10">
    <property type="entry name" value="Ribonuclease Inhibitor"/>
    <property type="match status" value="1"/>
</dbReference>
<organism evidence="1 2">
    <name type="scientific">Heligmosomoides polygyrus</name>
    <name type="common">Parasitic roundworm</name>
    <dbReference type="NCBI Taxonomy" id="6339"/>
    <lineage>
        <taxon>Eukaryota</taxon>
        <taxon>Metazoa</taxon>
        <taxon>Ecdysozoa</taxon>
        <taxon>Nematoda</taxon>
        <taxon>Chromadorea</taxon>
        <taxon>Rhabditida</taxon>
        <taxon>Rhabditina</taxon>
        <taxon>Rhabditomorpha</taxon>
        <taxon>Strongyloidea</taxon>
        <taxon>Heligmosomidae</taxon>
        <taxon>Heligmosomoides</taxon>
    </lineage>
</organism>
<sequence>LVFDSCTFSVSESQLIRGMSPSFKTLSTIEISDNLQITDKLARSVARCCPNLENFCVSGCPLVSALSALVLMEAAFCRTRQMLTMHMERTAFDVDQLNRFIHSPLFSFRDQWRLTPTAISLGYEKSAILAEHVNAICILIYI</sequence>
<reference evidence="2" key="1">
    <citation type="submission" date="2019-09" db="UniProtKB">
        <authorList>
            <consortium name="WormBaseParasite"/>
        </authorList>
    </citation>
    <scope>IDENTIFICATION</scope>
</reference>
<dbReference type="InterPro" id="IPR032675">
    <property type="entry name" value="LRR_dom_sf"/>
</dbReference>
<proteinExistence type="predicted"/>
<dbReference type="Proteomes" id="UP000050761">
    <property type="component" value="Unassembled WGS sequence"/>
</dbReference>
<dbReference type="WBParaSite" id="HPBE_0001189601-mRNA-1">
    <property type="protein sequence ID" value="HPBE_0001189601-mRNA-1"/>
    <property type="gene ID" value="HPBE_0001189601"/>
</dbReference>
<name>A0A183FUK9_HELPZ</name>
<protein>
    <submittedName>
        <fullName evidence="2">F-box domain-containing protein</fullName>
    </submittedName>
</protein>
<evidence type="ECO:0000313" key="1">
    <source>
        <dbReference type="Proteomes" id="UP000050761"/>
    </source>
</evidence>
<evidence type="ECO:0000313" key="2">
    <source>
        <dbReference type="WBParaSite" id="HPBE_0001189601-mRNA-1"/>
    </source>
</evidence>
<keyword evidence="1" id="KW-1185">Reference proteome</keyword>
<dbReference type="AlphaFoldDB" id="A0A183FUK9"/>
<dbReference type="SUPFAM" id="SSF52047">
    <property type="entry name" value="RNI-like"/>
    <property type="match status" value="1"/>
</dbReference>
<accession>A0A183FUK9</accession>